<evidence type="ECO:0000313" key="2">
    <source>
        <dbReference type="Proteomes" id="UP001596292"/>
    </source>
</evidence>
<evidence type="ECO:0000313" key="1">
    <source>
        <dbReference type="EMBL" id="MFC6791840.1"/>
    </source>
</evidence>
<accession>A0ABW2BNR1</accession>
<comment type="caution">
    <text evidence="1">The sequence shown here is derived from an EMBL/GenBank/DDBJ whole genome shotgun (WGS) entry which is preliminary data.</text>
</comment>
<dbReference type="InterPro" id="IPR011990">
    <property type="entry name" value="TPR-like_helical_dom_sf"/>
</dbReference>
<proteinExistence type="predicted"/>
<dbReference type="SUPFAM" id="SSF48452">
    <property type="entry name" value="TPR-like"/>
    <property type="match status" value="1"/>
</dbReference>
<name>A0ABW2BNR1_9HYPH</name>
<dbReference type="RefSeq" id="WP_378973081.1">
    <property type="nucleotide sequence ID" value="NZ_JBHSWN010000001.1"/>
</dbReference>
<keyword evidence="2" id="KW-1185">Reference proteome</keyword>
<gene>
    <name evidence="1" type="ORF">ACFQE0_20910</name>
</gene>
<organism evidence="1 2">
    <name type="scientific">Methylobacterium komagatae</name>
    <dbReference type="NCBI Taxonomy" id="374425"/>
    <lineage>
        <taxon>Bacteria</taxon>
        <taxon>Pseudomonadati</taxon>
        <taxon>Pseudomonadota</taxon>
        <taxon>Alphaproteobacteria</taxon>
        <taxon>Hyphomicrobiales</taxon>
        <taxon>Methylobacteriaceae</taxon>
        <taxon>Methylobacterium</taxon>
    </lineage>
</organism>
<evidence type="ECO:0008006" key="3">
    <source>
        <dbReference type="Google" id="ProtNLM"/>
    </source>
</evidence>
<dbReference type="Proteomes" id="UP001596292">
    <property type="component" value="Unassembled WGS sequence"/>
</dbReference>
<reference evidence="2" key="1">
    <citation type="journal article" date="2019" name="Int. J. Syst. Evol. Microbiol.">
        <title>The Global Catalogue of Microorganisms (GCM) 10K type strain sequencing project: providing services to taxonomists for standard genome sequencing and annotation.</title>
        <authorList>
            <consortium name="The Broad Institute Genomics Platform"/>
            <consortium name="The Broad Institute Genome Sequencing Center for Infectious Disease"/>
            <person name="Wu L."/>
            <person name="Ma J."/>
        </authorList>
    </citation>
    <scope>NUCLEOTIDE SEQUENCE [LARGE SCALE GENOMIC DNA]</scope>
    <source>
        <strain evidence="2">CCUG 48316</strain>
    </source>
</reference>
<sequence length="441" mass="48137">MLKGDVGFDFETVLPLLHTAANEYRGQGQHAEAKSVFERILRHVPSDYNVRAVLADYALQSHDHDTFANLLTPAIPMLLENPVLHGRILGHYCRHAFVRHDFGSALAIYKAVGSSQSLLDGGDESAIAILDRLELLKTLAASDLVDVNLAYDQGGTEPLLIGALFALDEYDLMTGVAQAERSVTDGVGTRAVQLAWVAAQVAAAHRWGRGYRAACRLVSRLLASTRDVEAATLRLKASNASGPVLHALLTGAMAKDVVSGYRRDDLAVLRRSQADFLEPAAGSDDLAASLKTFGARPTLETAEAVWHASYEAADFERLLAHAPCGRHDDPLSRHASDPLHDRWHAAFEVSSLGVPTDNGPAVWYFITWHAEVERLFRLFGSLSRAANTYVISVGGSEPIERFPQVSALMLAGNVNLHYRPSVELGRPETFVPECLRHPRML</sequence>
<protein>
    <recommendedName>
        <fullName evidence="3">Tetratricopeptide repeat protein</fullName>
    </recommendedName>
</protein>
<dbReference type="EMBL" id="JBHSWN010000001">
    <property type="protein sequence ID" value="MFC6791840.1"/>
    <property type="molecule type" value="Genomic_DNA"/>
</dbReference>